<evidence type="ECO:0000313" key="1">
    <source>
        <dbReference type="EMBL" id="CAK0903304.1"/>
    </source>
</evidence>
<evidence type="ECO:0000313" key="2">
    <source>
        <dbReference type="Proteomes" id="UP001189429"/>
    </source>
</evidence>
<sequence length="102" mass="10769">MTTTTALFLLAGSRQQKKQWLWSFSPPVYLPHGLVNNALRTCRTRDRTKLLCRKGGAPLLSAAAPVRPGSVAVGACTIFWAASEARAQAIIGGGDVGRGMGS</sequence>
<reference evidence="1" key="1">
    <citation type="submission" date="2023-10" db="EMBL/GenBank/DDBJ databases">
        <authorList>
            <person name="Chen Y."/>
            <person name="Shah S."/>
            <person name="Dougan E. K."/>
            <person name="Thang M."/>
            <person name="Chan C."/>
        </authorList>
    </citation>
    <scope>NUCLEOTIDE SEQUENCE [LARGE SCALE GENOMIC DNA]</scope>
</reference>
<gene>
    <name evidence="1" type="ORF">PCOR1329_LOCUS79654</name>
</gene>
<dbReference type="EMBL" id="CAUYUJ010021202">
    <property type="protein sequence ID" value="CAK0903304.1"/>
    <property type="molecule type" value="Genomic_DNA"/>
</dbReference>
<keyword evidence="2" id="KW-1185">Reference proteome</keyword>
<name>A0ABN9XWT5_9DINO</name>
<comment type="caution">
    <text evidence="1">The sequence shown here is derived from an EMBL/GenBank/DDBJ whole genome shotgun (WGS) entry which is preliminary data.</text>
</comment>
<protein>
    <submittedName>
        <fullName evidence="1">Uncharacterized protein</fullName>
    </submittedName>
</protein>
<dbReference type="Proteomes" id="UP001189429">
    <property type="component" value="Unassembled WGS sequence"/>
</dbReference>
<accession>A0ABN9XWT5</accession>
<organism evidence="1 2">
    <name type="scientific">Prorocentrum cordatum</name>
    <dbReference type="NCBI Taxonomy" id="2364126"/>
    <lineage>
        <taxon>Eukaryota</taxon>
        <taxon>Sar</taxon>
        <taxon>Alveolata</taxon>
        <taxon>Dinophyceae</taxon>
        <taxon>Prorocentrales</taxon>
        <taxon>Prorocentraceae</taxon>
        <taxon>Prorocentrum</taxon>
    </lineage>
</organism>
<proteinExistence type="predicted"/>